<evidence type="ECO:0000313" key="17">
    <source>
        <dbReference type="Proteomes" id="UP000053087"/>
    </source>
</evidence>
<evidence type="ECO:0000256" key="4">
    <source>
        <dbReference type="ARBA" id="ARBA00012792"/>
    </source>
</evidence>
<dbReference type="Proteomes" id="UP000053087">
    <property type="component" value="Chromosome"/>
</dbReference>
<feature type="binding site" evidence="12">
    <location>
        <position position="376"/>
    </location>
    <ligand>
        <name>substrate</name>
    </ligand>
</feature>
<dbReference type="GO" id="GO:0009055">
    <property type="term" value="F:electron transfer activity"/>
    <property type="evidence" value="ECO:0007669"/>
    <property type="project" value="TreeGrafter"/>
</dbReference>
<keyword evidence="7 12" id="KW-0274">FAD</keyword>
<dbReference type="GO" id="GO:0022900">
    <property type="term" value="P:electron transport chain"/>
    <property type="evidence" value="ECO:0007669"/>
    <property type="project" value="InterPro"/>
</dbReference>
<keyword evidence="10" id="KW-0472">Membrane</keyword>
<sequence length="601" mass="66373">MEGKENETGYPVHSHDVVIVGAGLTGLRAAIETVDQGLDTAVISKVHPLRSHSVAAQGGINAALGNAVASDSWEAHAFDTVRGSDYLADQDAVEILCKNAPAAVIELEHFGAVFSRLPDGRIAQRPFGGGMFPRTCYAADRTGHNILHSLYEQLVGRQRKESENCENREPGKLSFYEEFFVTSLVKSGETLFEKGSKKEERCAGCTALNIADGNLHGFTCHSLLLATGGFGRLFDRSTNALINTGDGASLALRAGVPLEDMEFVQFHPTTLYGTNILITEGARGEGGYLLSNRNERFMKRYAPASMELAPRDIVARAIQQEIEEGRGFEGGYVLLDLRHLKEERITERLPGIRLICLNFAGVDPVKSPIPVQPGQHYSMGGVSVGNFLETELPGLYAAGECACISVHGANRLGGNSLLETVVFGKLAGQEIGKAFPASGYDRKEAEKAVLENLHRENARIKALLARKSGIKMHSLRDELRKTIFEHFGVFREGKKMEKGMEKLFQLKNRFHDVYINNKSKEFNYALIYALELEGLFDIGETVARGAIARKESRGSHSRVDYPQRDDNNFLHHTLYRLKEGKPVLESLPVRIRKFPVKERVY</sequence>
<dbReference type="FunFam" id="3.90.700.10:FF:000001">
    <property type="entry name" value="Mitochondrial succinate dehydrogenase flavoprotein subunit"/>
    <property type="match status" value="1"/>
</dbReference>
<keyword evidence="17" id="KW-1185">Reference proteome</keyword>
<name>A0A660HU93_9EURY</name>
<dbReference type="EMBL" id="CP032683">
    <property type="protein sequence ID" value="AYK15843.1"/>
    <property type="molecule type" value="Genomic_DNA"/>
</dbReference>
<dbReference type="KEGG" id="mfz:AOB57_012175"/>
<dbReference type="Gene3D" id="3.50.50.60">
    <property type="entry name" value="FAD/NAD(P)-binding domain"/>
    <property type="match status" value="1"/>
</dbReference>
<feature type="binding site" evidence="12">
    <location>
        <position position="267"/>
    </location>
    <ligand>
        <name>substrate</name>
    </ligand>
</feature>
<reference evidence="15" key="2">
    <citation type="submission" date="2018-10" db="EMBL/GenBank/DDBJ databases">
        <authorList>
            <person name="Fischer M.A."/>
            <person name="Kern T."/>
            <person name="Deppenmeier U."/>
            <person name="Schmitz R.A."/>
            <person name="Rother M."/>
        </authorList>
    </citation>
    <scope>NUCLEOTIDE SEQUENCE</scope>
    <source>
        <strain evidence="15">E03.2</strain>
    </source>
</reference>
<dbReference type="InterPro" id="IPR003953">
    <property type="entry name" value="FAD-dep_OxRdtase_2_FAD-bd"/>
</dbReference>
<evidence type="ECO:0000256" key="5">
    <source>
        <dbReference type="ARBA" id="ARBA00022448"/>
    </source>
</evidence>
<evidence type="ECO:0000313" key="15">
    <source>
        <dbReference type="EMBL" id="AYK15843.1"/>
    </source>
</evidence>
<reference evidence="16 18" key="3">
    <citation type="journal article" date="2020" name="Biotechnol. Biofuels">
        <title>New insights from the biogas microbiome by comprehensive genome-resolved metagenomics of nearly 1600 species originating from multiple anaerobic digesters.</title>
        <authorList>
            <person name="Campanaro S."/>
            <person name="Treu L."/>
            <person name="Rodriguez-R L.M."/>
            <person name="Kovalovszki A."/>
            <person name="Ziels R.M."/>
            <person name="Maus I."/>
            <person name="Zhu X."/>
            <person name="Kougias P.G."/>
            <person name="Basile A."/>
            <person name="Luo G."/>
            <person name="Schluter A."/>
            <person name="Konstantinidis K.T."/>
            <person name="Angelidaki I."/>
        </authorList>
    </citation>
    <scope>NUCLEOTIDE SEQUENCE [LARGE SCALE GENOMIC DNA]</scope>
    <source>
        <strain evidence="16">AS22ysBPME_46</strain>
    </source>
</reference>
<dbReference type="RefSeq" id="WP_054298141.1">
    <property type="nucleotide sequence ID" value="NZ_CP032683.1"/>
</dbReference>
<dbReference type="PRINTS" id="PR00368">
    <property type="entry name" value="FADPNR"/>
</dbReference>
<dbReference type="SUPFAM" id="SSF56425">
    <property type="entry name" value="Succinate dehydrogenase/fumarate reductase flavoprotein, catalytic domain"/>
    <property type="match status" value="1"/>
</dbReference>
<proteinExistence type="inferred from homology"/>
<feature type="active site" description="Proton acceptor" evidence="11">
    <location>
        <position position="311"/>
    </location>
</feature>
<evidence type="ECO:0000256" key="10">
    <source>
        <dbReference type="ARBA" id="ARBA00023136"/>
    </source>
</evidence>
<evidence type="ECO:0000313" key="18">
    <source>
        <dbReference type="Proteomes" id="UP000585579"/>
    </source>
</evidence>
<dbReference type="InterPro" id="IPR030664">
    <property type="entry name" value="SdhA/FrdA/AprA"/>
</dbReference>
<dbReference type="Gene3D" id="3.90.700.10">
    <property type="entry name" value="Succinate dehydrogenase/fumarate reductase flavoprotein, catalytic domain"/>
    <property type="match status" value="1"/>
</dbReference>
<dbReference type="Pfam" id="PF02910">
    <property type="entry name" value="Succ_DH_flav_C"/>
    <property type="match status" value="1"/>
</dbReference>
<dbReference type="SUPFAM" id="SSF46977">
    <property type="entry name" value="Succinate dehydrogenase/fumarate reductase flavoprotein C-terminal domain"/>
    <property type="match status" value="1"/>
</dbReference>
<dbReference type="GO" id="GO:0005886">
    <property type="term" value="C:plasma membrane"/>
    <property type="evidence" value="ECO:0007669"/>
    <property type="project" value="TreeGrafter"/>
</dbReference>
<dbReference type="PIRSF" id="PIRSF000171">
    <property type="entry name" value="SDHA_APRA_LASPO"/>
    <property type="match status" value="1"/>
</dbReference>
<dbReference type="Pfam" id="PF00890">
    <property type="entry name" value="FAD_binding_2"/>
    <property type="match status" value="1"/>
</dbReference>
<feature type="domain" description="Fumarate reductase/succinate dehydrogenase flavoprotein-like C-terminal" evidence="14">
    <location>
        <begin position="476"/>
        <end position="601"/>
    </location>
</feature>
<dbReference type="GO" id="GO:0008177">
    <property type="term" value="F:succinate dehydrogenase (quinone) activity"/>
    <property type="evidence" value="ECO:0007669"/>
    <property type="project" value="UniProtKB-EC"/>
</dbReference>
<evidence type="ECO:0000313" key="16">
    <source>
        <dbReference type="EMBL" id="NLK33592.1"/>
    </source>
</evidence>
<dbReference type="EMBL" id="JAAYQL010000075">
    <property type="protein sequence ID" value="NLK33592.1"/>
    <property type="molecule type" value="Genomic_DNA"/>
</dbReference>
<dbReference type="SUPFAM" id="SSF51905">
    <property type="entry name" value="FAD/NAD(P)-binding domain"/>
    <property type="match status" value="1"/>
</dbReference>
<dbReference type="InterPro" id="IPR003952">
    <property type="entry name" value="FRD_SDH_FAD_BS"/>
</dbReference>
<evidence type="ECO:0000256" key="3">
    <source>
        <dbReference type="ARBA" id="ARBA00008040"/>
    </source>
</evidence>
<dbReference type="GeneID" id="53688880"/>
<dbReference type="InterPro" id="IPR014006">
    <property type="entry name" value="Succ_Dhase_FrdA_Gneg"/>
</dbReference>
<feature type="binding site" evidence="12">
    <location>
        <position position="246"/>
    </location>
    <ligand>
        <name>FAD</name>
        <dbReference type="ChEBI" id="CHEBI:57692"/>
    </ligand>
</feature>
<organism evidence="15 17">
    <name type="scientific">Methanosarcina flavescens</name>
    <dbReference type="NCBI Taxonomy" id="1715806"/>
    <lineage>
        <taxon>Archaea</taxon>
        <taxon>Methanobacteriati</taxon>
        <taxon>Methanobacteriota</taxon>
        <taxon>Stenosarchaea group</taxon>
        <taxon>Methanomicrobia</taxon>
        <taxon>Methanosarcinales</taxon>
        <taxon>Methanosarcinaceae</taxon>
        <taxon>Methanosarcina</taxon>
    </lineage>
</organism>
<feature type="binding site" evidence="12">
    <location>
        <begin position="416"/>
        <end position="417"/>
    </location>
    <ligand>
        <name>FAD</name>
        <dbReference type="ChEBI" id="CHEBI:57692"/>
    </ligand>
</feature>
<dbReference type="Gene3D" id="1.20.58.100">
    <property type="entry name" value="Fumarate reductase/succinate dehydrogenase flavoprotein-like, C-terminal domain"/>
    <property type="match status" value="1"/>
</dbReference>
<dbReference type="GO" id="GO:0050660">
    <property type="term" value="F:flavin adenine dinucleotide binding"/>
    <property type="evidence" value="ECO:0007669"/>
    <property type="project" value="InterPro"/>
</dbReference>
<accession>A0A660HU93</accession>
<dbReference type="PANTHER" id="PTHR11632:SF51">
    <property type="entry name" value="SUCCINATE DEHYDROGENASE [UBIQUINONE] FLAVOPROTEIN SUBUNIT, MITOCHONDRIAL"/>
    <property type="match status" value="1"/>
</dbReference>
<comment type="similarity">
    <text evidence="3">Belongs to the FAD-dependent oxidoreductase 2 family. FRD/SDH subfamily.</text>
</comment>
<evidence type="ECO:0000256" key="12">
    <source>
        <dbReference type="PIRSR" id="PIRSR630664-51"/>
    </source>
</evidence>
<feature type="binding site" evidence="12">
    <location>
        <position position="279"/>
    </location>
    <ligand>
        <name>substrate</name>
    </ligand>
</feature>
<dbReference type="AlphaFoldDB" id="A0A660HU93"/>
<evidence type="ECO:0000256" key="2">
    <source>
        <dbReference type="ARBA" id="ARBA00004170"/>
    </source>
</evidence>
<evidence type="ECO:0000256" key="8">
    <source>
        <dbReference type="ARBA" id="ARBA00022982"/>
    </source>
</evidence>
<comment type="subcellular location">
    <subcellularLocation>
        <location evidence="2">Membrane</location>
        <topology evidence="2">Peripheral membrane protein</topology>
    </subcellularLocation>
</comment>
<evidence type="ECO:0000256" key="6">
    <source>
        <dbReference type="ARBA" id="ARBA00022630"/>
    </source>
</evidence>
<feature type="domain" description="FAD-dependent oxidoreductase 2 FAD-binding" evidence="13">
    <location>
        <begin position="16"/>
        <end position="417"/>
    </location>
</feature>
<dbReference type="InterPro" id="IPR037099">
    <property type="entry name" value="Fum_R/Succ_DH_flav-like_C_sf"/>
</dbReference>
<feature type="binding site" evidence="12">
    <location>
        <begin position="21"/>
        <end position="26"/>
    </location>
    <ligand>
        <name>FAD</name>
        <dbReference type="ChEBI" id="CHEBI:57692"/>
    </ligand>
</feature>
<dbReference type="Proteomes" id="UP000585579">
    <property type="component" value="Unassembled WGS sequence"/>
</dbReference>
<dbReference type="InterPro" id="IPR036188">
    <property type="entry name" value="FAD/NAD-bd_sf"/>
</dbReference>
<dbReference type="PANTHER" id="PTHR11632">
    <property type="entry name" value="SUCCINATE DEHYDROGENASE 2 FLAVOPROTEIN SUBUNIT"/>
    <property type="match status" value="1"/>
</dbReference>
<keyword evidence="6 12" id="KW-0285">Flavoprotein</keyword>
<gene>
    <name evidence="15" type="ORF">AOB57_012175</name>
    <name evidence="16" type="ORF">GX302_12455</name>
</gene>
<keyword evidence="5" id="KW-0813">Transport</keyword>
<evidence type="ECO:0000259" key="13">
    <source>
        <dbReference type="Pfam" id="PF00890"/>
    </source>
</evidence>
<evidence type="ECO:0000256" key="11">
    <source>
        <dbReference type="PIRSR" id="PIRSR000171-1"/>
    </source>
</evidence>
<feature type="binding site" evidence="12">
    <location>
        <position position="400"/>
    </location>
    <ligand>
        <name>FAD</name>
        <dbReference type="ChEBI" id="CHEBI:57692"/>
    </ligand>
</feature>
<dbReference type="InterPro" id="IPR027477">
    <property type="entry name" value="Succ_DH/fumarate_Rdtase_cat_sf"/>
</dbReference>
<feature type="binding site" evidence="12">
    <location>
        <position position="411"/>
    </location>
    <ligand>
        <name>substrate</name>
    </ligand>
</feature>
<comment type="cofactor">
    <cofactor evidence="1 12">
        <name>FAD</name>
        <dbReference type="ChEBI" id="CHEBI:57692"/>
    </cofactor>
</comment>
<dbReference type="NCBIfam" id="TIGR01812">
    <property type="entry name" value="sdhA_frdA_Gneg"/>
    <property type="match status" value="1"/>
</dbReference>
<evidence type="ECO:0000259" key="14">
    <source>
        <dbReference type="Pfam" id="PF02910"/>
    </source>
</evidence>
<keyword evidence="9" id="KW-0560">Oxidoreductase</keyword>
<evidence type="ECO:0000256" key="7">
    <source>
        <dbReference type="ARBA" id="ARBA00022827"/>
    </source>
</evidence>
<dbReference type="PROSITE" id="PS00504">
    <property type="entry name" value="FRD_SDH_FAD_BINDING"/>
    <property type="match status" value="1"/>
</dbReference>
<dbReference type="Gene3D" id="4.10.80.40">
    <property type="entry name" value="succinate dehydrogenase protein domain"/>
    <property type="match status" value="1"/>
</dbReference>
<reference evidence="15 17" key="1">
    <citation type="journal article" date="2016" name="Int. J. Syst. Evol. Microbiol.">
        <title>Methanosarcina flavescens sp. nov., a methanogenic archaeon isolated from a full-scale anaerobic digester.</title>
        <authorList>
            <person name="Kern T."/>
            <person name="Fischer M.A."/>
            <person name="Deppenmeier U."/>
            <person name="Schmitz R.A."/>
            <person name="Rother M."/>
        </authorList>
    </citation>
    <scope>NUCLEOTIDE SEQUENCE [LARGE SCALE GENOMIC DNA]</scope>
    <source>
        <strain evidence="15 17">E03.2</strain>
    </source>
</reference>
<evidence type="ECO:0000256" key="1">
    <source>
        <dbReference type="ARBA" id="ARBA00001974"/>
    </source>
</evidence>
<dbReference type="InterPro" id="IPR015939">
    <property type="entry name" value="Fum_Rdtase/Succ_DH_flav-like_C"/>
</dbReference>
<protein>
    <recommendedName>
        <fullName evidence="4">succinate dehydrogenase</fullName>
        <ecNumber evidence="4">1.3.5.1</ecNumber>
    </recommendedName>
</protein>
<feature type="binding site" evidence="12">
    <location>
        <begin position="44"/>
        <end position="59"/>
    </location>
    <ligand>
        <name>FAD</name>
        <dbReference type="ChEBI" id="CHEBI:57692"/>
    </ligand>
</feature>
<dbReference type="OrthoDB" id="134166at2157"/>
<dbReference type="EC" id="1.3.5.1" evidence="4"/>
<evidence type="ECO:0000256" key="9">
    <source>
        <dbReference type="ARBA" id="ARBA00023002"/>
    </source>
</evidence>
<dbReference type="GO" id="GO:0009061">
    <property type="term" value="P:anaerobic respiration"/>
    <property type="evidence" value="ECO:0007669"/>
    <property type="project" value="TreeGrafter"/>
</dbReference>
<keyword evidence="8" id="KW-0249">Electron transport</keyword>